<evidence type="ECO:0000256" key="1">
    <source>
        <dbReference type="SAM" id="MobiDB-lite"/>
    </source>
</evidence>
<dbReference type="HOGENOM" id="CLU_1504010_0_0_1"/>
<dbReference type="Proteomes" id="UP000005222">
    <property type="component" value="Chromosome K"/>
</dbReference>
<dbReference type="EMBL" id="FO082049">
    <property type="protein sequence ID" value="CCE83776.1"/>
    <property type="molecule type" value="Genomic_DNA"/>
</dbReference>
<reference evidence="5" key="2">
    <citation type="journal article" date="2012" name="G3 (Bethesda)">
        <title>Pichia sorbitophila, an interspecies yeast hybrid reveals early steps of genome resolution following polyploidization.</title>
        <authorList>
            <person name="Leh Louis V."/>
            <person name="Despons L."/>
            <person name="Friedrich A."/>
            <person name="Martin T."/>
            <person name="Durrens P."/>
            <person name="Casaregola S."/>
            <person name="Neuveglise C."/>
            <person name="Fairhead C."/>
            <person name="Marck C."/>
            <person name="Cruz J.A."/>
            <person name="Straub M.L."/>
            <person name="Kugler V."/>
            <person name="Sacerdot C."/>
            <person name="Uzunov Z."/>
            <person name="Thierry A."/>
            <person name="Weiss S."/>
            <person name="Bleykasten C."/>
            <person name="De Montigny J."/>
            <person name="Jacques N."/>
            <person name="Jung P."/>
            <person name="Lemaire M."/>
            <person name="Mallet S."/>
            <person name="Morel G."/>
            <person name="Richard G.F."/>
            <person name="Sarkar A."/>
            <person name="Savel G."/>
            <person name="Schacherer J."/>
            <person name="Seret M.L."/>
            <person name="Talla E."/>
            <person name="Samson G."/>
            <person name="Jubin C."/>
            <person name="Poulain J."/>
            <person name="Vacherie B."/>
            <person name="Barbe V."/>
            <person name="Pelletier E."/>
            <person name="Sherman D.J."/>
            <person name="Westhof E."/>
            <person name="Weissenbach J."/>
            <person name="Baret P.V."/>
            <person name="Wincker P."/>
            <person name="Gaillardin C."/>
            <person name="Dujon B."/>
            <person name="Souciet J.L."/>
        </authorList>
    </citation>
    <scope>NUCLEOTIDE SEQUENCE [LARGE SCALE GENOMIC DNA]</scope>
    <source>
        <strain evidence="5">ATCC MYA-4447 / BCRC 22081 / CBS 7064 / NBRC 10061 / NRRL Y-12695</strain>
    </source>
</reference>
<evidence type="ECO:0000256" key="2">
    <source>
        <dbReference type="SAM" id="Phobius"/>
    </source>
</evidence>
<name>G8Y596_PICSO</name>
<dbReference type="eggNOG" id="ENOG502RQJK">
    <property type="taxonomic scope" value="Eukaryota"/>
</dbReference>
<dbReference type="AlphaFoldDB" id="G8Y596"/>
<sequence>MDKLSQQLDDIANEASFWNDSDDQGSTHDDANSRQETTIVNDEEAPDQVQTSEANTETVGIIRKMLRYFWETADPEVEPLLPVHSPPQSPLHSPLIPEANPQAGAWYFILEFIWQYVLTESNRNFLLNHSWLFLLISLVIMVIILASTGNLASLSAYAKNILCYIIASMNGDNTECFQT</sequence>
<reference evidence="4" key="1">
    <citation type="submission" date="2011-10" db="EMBL/GenBank/DDBJ databases">
        <authorList>
            <person name="Genoscope - CEA"/>
        </authorList>
    </citation>
    <scope>NUCLEOTIDE SEQUENCE</scope>
</reference>
<dbReference type="InParanoid" id="G8Y596"/>
<evidence type="ECO:0000313" key="3">
    <source>
        <dbReference type="EMBL" id="CCE83776.1"/>
    </source>
</evidence>
<evidence type="ECO:0000313" key="4">
    <source>
        <dbReference type="EMBL" id="CCE84807.1"/>
    </source>
</evidence>
<dbReference type="Proteomes" id="UP000005222">
    <property type="component" value="Chromosome L"/>
</dbReference>
<gene>
    <name evidence="4" type="primary">Piso0_004363</name>
    <name evidence="3" type="ORF">GNLVRS01_PISO0K15234g</name>
    <name evidence="4" type="ORF">GNLVRS01_PISO0L15235g</name>
</gene>
<feature type="region of interest" description="Disordered" evidence="1">
    <location>
        <begin position="1"/>
        <end position="55"/>
    </location>
</feature>
<keyword evidence="5" id="KW-1185">Reference proteome</keyword>
<feature type="transmembrane region" description="Helical" evidence="2">
    <location>
        <begin position="131"/>
        <end position="152"/>
    </location>
</feature>
<accession>G8Y596</accession>
<organism evidence="4 5">
    <name type="scientific">Pichia sorbitophila (strain ATCC MYA-4447 / BCRC 22081 / CBS 7064 / NBRC 10061 / NRRL Y-12695)</name>
    <name type="common">Hybrid yeast</name>
    <dbReference type="NCBI Taxonomy" id="559304"/>
    <lineage>
        <taxon>Eukaryota</taxon>
        <taxon>Fungi</taxon>
        <taxon>Dikarya</taxon>
        <taxon>Ascomycota</taxon>
        <taxon>Saccharomycotina</taxon>
        <taxon>Pichiomycetes</taxon>
        <taxon>Debaryomycetaceae</taxon>
        <taxon>Millerozyma</taxon>
    </lineage>
</organism>
<keyword evidence="2" id="KW-0472">Membrane</keyword>
<keyword evidence="2" id="KW-0812">Transmembrane</keyword>
<evidence type="ECO:0000313" key="5">
    <source>
        <dbReference type="Proteomes" id="UP000005222"/>
    </source>
</evidence>
<dbReference type="EMBL" id="FO082048">
    <property type="protein sequence ID" value="CCE84807.1"/>
    <property type="molecule type" value="Genomic_DNA"/>
</dbReference>
<proteinExistence type="predicted"/>
<protein>
    <submittedName>
        <fullName evidence="4">Piso0_004363 protein</fullName>
    </submittedName>
</protein>
<keyword evidence="2" id="KW-1133">Transmembrane helix</keyword>